<dbReference type="Proteomes" id="UP001228019">
    <property type="component" value="Unassembled WGS sequence"/>
</dbReference>
<sequence length="155" mass="17468">MKSNDSSVKATGHLQGWVGDVAFDSTMLTLTADADSQDFVIQASWTALDGGDRFLTFYIPERDRERKIYRFPSAEGAGAYFEIAGERTMDWQGGTITREEVDFTSPDPLRWYTAIQFNFEVRVDGQVVWIKGDGQITGASPWGRNMRKLFPLRVG</sequence>
<gene>
    <name evidence="1" type="ORF">Q6A48_22160</name>
</gene>
<dbReference type="EMBL" id="JAUQOP010000045">
    <property type="protein sequence ID" value="MDO7899597.1"/>
    <property type="molecule type" value="Genomic_DNA"/>
</dbReference>
<dbReference type="RefSeq" id="WP_304556361.1">
    <property type="nucleotide sequence ID" value="NZ_JAUQOP010000045.1"/>
</dbReference>
<evidence type="ECO:0008006" key="3">
    <source>
        <dbReference type="Google" id="ProtNLM"/>
    </source>
</evidence>
<evidence type="ECO:0000313" key="1">
    <source>
        <dbReference type="EMBL" id="MDO7899597.1"/>
    </source>
</evidence>
<name>A0ABT9C487_9PSED</name>
<keyword evidence="2" id="KW-1185">Reference proteome</keyword>
<organism evidence="1 2">
    <name type="scientific">Pseudomonas citrulli</name>
    <dbReference type="NCBI Taxonomy" id="3064347"/>
    <lineage>
        <taxon>Bacteria</taxon>
        <taxon>Pseudomonadati</taxon>
        <taxon>Pseudomonadota</taxon>
        <taxon>Gammaproteobacteria</taxon>
        <taxon>Pseudomonadales</taxon>
        <taxon>Pseudomonadaceae</taxon>
        <taxon>Pseudomonas</taxon>
    </lineage>
</organism>
<reference evidence="1 2" key="1">
    <citation type="submission" date="2023-07" db="EMBL/GenBank/DDBJ databases">
        <title>Identification of four novel Pseudomonas species associated with bacterial leaf spot of cucurbits.</title>
        <authorList>
            <person name="Fullem K.R."/>
        </authorList>
    </citation>
    <scope>NUCLEOTIDE SEQUENCE [LARGE SCALE GENOMIC DNA]</scope>
    <source>
        <strain evidence="1 2">K18</strain>
    </source>
</reference>
<proteinExistence type="predicted"/>
<evidence type="ECO:0000313" key="2">
    <source>
        <dbReference type="Proteomes" id="UP001228019"/>
    </source>
</evidence>
<accession>A0ABT9C487</accession>
<protein>
    <recommendedName>
        <fullName evidence="3">DOMON-like domain-containing protein</fullName>
    </recommendedName>
</protein>
<comment type="caution">
    <text evidence="1">The sequence shown here is derived from an EMBL/GenBank/DDBJ whole genome shotgun (WGS) entry which is preliminary data.</text>
</comment>